<accession>A0A6L6HSJ5</accession>
<name>A0A6L6HSJ5_9RHOB</name>
<protein>
    <submittedName>
        <fullName evidence="1">Uncharacterized protein</fullName>
    </submittedName>
</protein>
<evidence type="ECO:0000313" key="1">
    <source>
        <dbReference type="EMBL" id="MTE01241.1"/>
    </source>
</evidence>
<reference evidence="1 2" key="1">
    <citation type="submission" date="2019-11" db="EMBL/GenBank/DDBJ databases">
        <authorList>
            <person name="Lang L."/>
        </authorList>
    </citation>
    <scope>NUCLEOTIDE SEQUENCE [LARGE SCALE GENOMIC DNA]</scope>
    <source>
        <strain evidence="1 2">YIM 132242</strain>
    </source>
</reference>
<dbReference type="AlphaFoldDB" id="A0A6L6HSJ5"/>
<dbReference type="EMBL" id="WMBT01000008">
    <property type="protein sequence ID" value="MTE01241.1"/>
    <property type="molecule type" value="Genomic_DNA"/>
</dbReference>
<dbReference type="RefSeq" id="WP_154765315.1">
    <property type="nucleotide sequence ID" value="NZ_WMBT01000008.1"/>
</dbReference>
<comment type="caution">
    <text evidence="1">The sequence shown here is derived from an EMBL/GenBank/DDBJ whole genome shotgun (WGS) entry which is preliminary data.</text>
</comment>
<keyword evidence="2" id="KW-1185">Reference proteome</keyword>
<gene>
    <name evidence="1" type="ORF">GIY56_13205</name>
</gene>
<evidence type="ECO:0000313" key="2">
    <source>
        <dbReference type="Proteomes" id="UP000481417"/>
    </source>
</evidence>
<organism evidence="1 2">
    <name type="scientific">Paracoccus lichenicola</name>
    <dbReference type="NCBI Taxonomy" id="2665644"/>
    <lineage>
        <taxon>Bacteria</taxon>
        <taxon>Pseudomonadati</taxon>
        <taxon>Pseudomonadota</taxon>
        <taxon>Alphaproteobacteria</taxon>
        <taxon>Rhodobacterales</taxon>
        <taxon>Paracoccaceae</taxon>
        <taxon>Paracoccus</taxon>
    </lineage>
</organism>
<sequence>MTPVPTPHDEDPKNKRRAQIREAAGRHYERIREMTKLEQAALKERKLLGEEKSPYTEREAAEMIEIRKQMFRLQARAETLNRTILHRLGQEASRDEGKAALLARFEKMRGYRVDLPAF</sequence>
<dbReference type="Proteomes" id="UP000481417">
    <property type="component" value="Unassembled WGS sequence"/>
</dbReference>
<proteinExistence type="predicted"/>